<dbReference type="GO" id="GO:0016556">
    <property type="term" value="P:mRNA modification"/>
    <property type="evidence" value="ECO:0007669"/>
    <property type="project" value="InterPro"/>
</dbReference>
<dbReference type="GO" id="GO:0008174">
    <property type="term" value="F:mRNA methyltransferase activity"/>
    <property type="evidence" value="ECO:0007669"/>
    <property type="project" value="InterPro"/>
</dbReference>
<dbReference type="PROSITE" id="PS51743">
    <property type="entry name" value="ALPHAVIRUS_MT"/>
    <property type="match status" value="1"/>
</dbReference>
<organism evidence="2 3">
    <name type="scientific">Racocetra fulgida</name>
    <dbReference type="NCBI Taxonomy" id="60492"/>
    <lineage>
        <taxon>Eukaryota</taxon>
        <taxon>Fungi</taxon>
        <taxon>Fungi incertae sedis</taxon>
        <taxon>Mucoromycota</taxon>
        <taxon>Glomeromycotina</taxon>
        <taxon>Glomeromycetes</taxon>
        <taxon>Diversisporales</taxon>
        <taxon>Gigasporaceae</taxon>
        <taxon>Racocetra</taxon>
    </lineage>
</organism>
<evidence type="ECO:0000259" key="1">
    <source>
        <dbReference type="PROSITE" id="PS51743"/>
    </source>
</evidence>
<evidence type="ECO:0000313" key="3">
    <source>
        <dbReference type="Proteomes" id="UP000789396"/>
    </source>
</evidence>
<feature type="non-terminal residue" evidence="2">
    <location>
        <position position="113"/>
    </location>
</feature>
<dbReference type="GO" id="GO:0003723">
    <property type="term" value="F:RNA binding"/>
    <property type="evidence" value="ECO:0007669"/>
    <property type="project" value="InterPro"/>
</dbReference>
<dbReference type="GO" id="GO:0006396">
    <property type="term" value="P:RNA processing"/>
    <property type="evidence" value="ECO:0007669"/>
    <property type="project" value="InterPro"/>
</dbReference>
<evidence type="ECO:0000313" key="2">
    <source>
        <dbReference type="EMBL" id="CAG8721664.1"/>
    </source>
</evidence>
<feature type="non-terminal residue" evidence="2">
    <location>
        <position position="1"/>
    </location>
</feature>
<comment type="caution">
    <text evidence="2">The sequence shown here is derived from an EMBL/GenBank/DDBJ whole genome shotgun (WGS) entry which is preliminary data.</text>
</comment>
<reference evidence="2" key="1">
    <citation type="submission" date="2021-06" db="EMBL/GenBank/DDBJ databases">
        <authorList>
            <person name="Kallberg Y."/>
            <person name="Tangrot J."/>
            <person name="Rosling A."/>
        </authorList>
    </citation>
    <scope>NUCLEOTIDE SEQUENCE</scope>
    <source>
        <strain evidence="2">IN212</strain>
    </source>
</reference>
<name>A0A9N9ND29_9GLOM</name>
<dbReference type="Proteomes" id="UP000789396">
    <property type="component" value="Unassembled WGS sequence"/>
</dbReference>
<dbReference type="EMBL" id="CAJVPZ010025218">
    <property type="protein sequence ID" value="CAG8721664.1"/>
    <property type="molecule type" value="Genomic_DNA"/>
</dbReference>
<feature type="domain" description="Alphavirus-like MT" evidence="1">
    <location>
        <begin position="1"/>
        <end position="113"/>
    </location>
</feature>
<accession>A0A9N9ND29</accession>
<dbReference type="AlphaFoldDB" id="A0A9N9ND29"/>
<dbReference type="InterPro" id="IPR002588">
    <property type="entry name" value="Alphavirus-like_MT_dom"/>
</dbReference>
<sequence>VERNAIDQEMVSRHIAELRSSLSQPEPSISTEVWLDALHFYSFEQIDLHLHDNPPVNNIYATHFLPPELIDNPKSVSINPEYYTLTFPDDAHFTYTPEGHSPDSYTQNTANSI</sequence>
<keyword evidence="3" id="KW-1185">Reference proteome</keyword>
<proteinExistence type="predicted"/>
<gene>
    <name evidence="2" type="ORF">RFULGI_LOCUS11498</name>
</gene>
<dbReference type="Pfam" id="PF01660">
    <property type="entry name" value="Vmethyltransf"/>
    <property type="match status" value="1"/>
</dbReference>
<protein>
    <submittedName>
        <fullName evidence="2">16918_t:CDS:1</fullName>
    </submittedName>
</protein>